<dbReference type="Proteomes" id="UP000799757">
    <property type="component" value="Unassembled WGS sequence"/>
</dbReference>
<keyword evidence="2" id="KW-0472">Membrane</keyword>
<reference evidence="3" key="1">
    <citation type="journal article" date="2020" name="Stud. Mycol.">
        <title>101 Dothideomycetes genomes: a test case for predicting lifestyles and emergence of pathogens.</title>
        <authorList>
            <person name="Haridas S."/>
            <person name="Albert R."/>
            <person name="Binder M."/>
            <person name="Bloem J."/>
            <person name="Labutti K."/>
            <person name="Salamov A."/>
            <person name="Andreopoulos B."/>
            <person name="Baker S."/>
            <person name="Barry K."/>
            <person name="Bills G."/>
            <person name="Bluhm B."/>
            <person name="Cannon C."/>
            <person name="Castanera R."/>
            <person name="Culley D."/>
            <person name="Daum C."/>
            <person name="Ezra D."/>
            <person name="Gonzalez J."/>
            <person name="Henrissat B."/>
            <person name="Kuo A."/>
            <person name="Liang C."/>
            <person name="Lipzen A."/>
            <person name="Lutzoni F."/>
            <person name="Magnuson J."/>
            <person name="Mondo S."/>
            <person name="Nolan M."/>
            <person name="Ohm R."/>
            <person name="Pangilinan J."/>
            <person name="Park H.-J."/>
            <person name="Ramirez L."/>
            <person name="Alfaro M."/>
            <person name="Sun H."/>
            <person name="Tritt A."/>
            <person name="Yoshinaga Y."/>
            <person name="Zwiers L.-H."/>
            <person name="Turgeon B."/>
            <person name="Goodwin S."/>
            <person name="Spatafora J."/>
            <person name="Crous P."/>
            <person name="Grigoriev I."/>
        </authorList>
    </citation>
    <scope>NUCLEOTIDE SEQUENCE</scope>
    <source>
        <strain evidence="3">CBS 109.77</strain>
    </source>
</reference>
<dbReference type="EMBL" id="MU001871">
    <property type="protein sequence ID" value="KAF2795033.1"/>
    <property type="molecule type" value="Genomic_DNA"/>
</dbReference>
<evidence type="ECO:0000256" key="2">
    <source>
        <dbReference type="SAM" id="Phobius"/>
    </source>
</evidence>
<keyword evidence="4" id="KW-1185">Reference proteome</keyword>
<feature type="transmembrane region" description="Helical" evidence="2">
    <location>
        <begin position="278"/>
        <end position="301"/>
    </location>
</feature>
<gene>
    <name evidence="3" type="ORF">K505DRAFT_416711</name>
</gene>
<name>A0A6A6XG68_9PLEO</name>
<evidence type="ECO:0000313" key="4">
    <source>
        <dbReference type="Proteomes" id="UP000799757"/>
    </source>
</evidence>
<keyword evidence="2" id="KW-1133">Transmembrane helix</keyword>
<dbReference type="OrthoDB" id="10259622at2759"/>
<protein>
    <recommendedName>
        <fullName evidence="5">Fungal N-terminal domain-containing protein</fullName>
    </recommendedName>
</protein>
<dbReference type="AlphaFoldDB" id="A0A6A6XG68"/>
<feature type="region of interest" description="Disordered" evidence="1">
    <location>
        <begin position="209"/>
        <end position="242"/>
    </location>
</feature>
<organism evidence="3 4">
    <name type="scientific">Melanomma pulvis-pyrius CBS 109.77</name>
    <dbReference type="NCBI Taxonomy" id="1314802"/>
    <lineage>
        <taxon>Eukaryota</taxon>
        <taxon>Fungi</taxon>
        <taxon>Dikarya</taxon>
        <taxon>Ascomycota</taxon>
        <taxon>Pezizomycotina</taxon>
        <taxon>Dothideomycetes</taxon>
        <taxon>Pleosporomycetidae</taxon>
        <taxon>Pleosporales</taxon>
        <taxon>Melanommataceae</taxon>
        <taxon>Melanomma</taxon>
    </lineage>
</organism>
<keyword evidence="2" id="KW-0812">Transmembrane</keyword>
<evidence type="ECO:0008006" key="5">
    <source>
        <dbReference type="Google" id="ProtNLM"/>
    </source>
</evidence>
<feature type="compositionally biased region" description="Polar residues" evidence="1">
    <location>
        <begin position="210"/>
        <end position="238"/>
    </location>
</feature>
<accession>A0A6A6XG68</accession>
<sequence>MEAVSIIALVGSGLAVATKTLKALNDLSQKNTNVEQSTQLLISKLSTVRAALSQLQALLQSDRAERFITPQLQSDLSSAMYPCTVVMGAIHQHVRQIQEGWLKGRIRYLWDEKTISEHSVHLDSQISALNLLLQVIQLSSSNEQHKLLERRISRRILQKAQSDASSYLSDSDESSSLNRSARFDFDNELINSDAYLLAFRKWRNAHRHSGQQAEVSPQNSVRQSSNAPTLDTSDVESFTNKRELTGVSRPSRAWTRLGGRREWKLSSKSPKLSRKKSLWLLAITLLTLSGVIVAVVTTQVLRSRTRPPISQDVNPTPSPSPSPSPSPFPSGFPVVPLSERISLNSTLVTYQTGCVAPATIWSCNLPKEEQVANTQNGLSHLMFQMEILLKNSSMSPSATLPSIADQNLLGSTTDNISIPISGIETPFYVAFGRDTTSSLTKRQNSAVNITNEIPPPTLNSDGTAAPAMLFPSTVTQPLRLYNKGLSEEHYGFYMYFDKSIFVQNISGTVGRDGSTNDQNGGASFDSAKFRCVFAQTRFHVQIWTASTPASSDPASTYRITSSLDRHGGDARTKNAYCYDIEADGTIIDDTSHAAFIFEDRAFGGKLVDPTAGRTVTADEAIDGGTGGCQCVWKSTYT</sequence>
<proteinExistence type="predicted"/>
<feature type="region of interest" description="Disordered" evidence="1">
    <location>
        <begin position="306"/>
        <end position="331"/>
    </location>
</feature>
<feature type="compositionally biased region" description="Pro residues" evidence="1">
    <location>
        <begin position="316"/>
        <end position="330"/>
    </location>
</feature>
<evidence type="ECO:0000313" key="3">
    <source>
        <dbReference type="EMBL" id="KAF2795033.1"/>
    </source>
</evidence>
<evidence type="ECO:0000256" key="1">
    <source>
        <dbReference type="SAM" id="MobiDB-lite"/>
    </source>
</evidence>